<keyword evidence="3" id="KW-1185">Reference proteome</keyword>
<gene>
    <name evidence="2" type="ORF">NK718_13500</name>
</gene>
<dbReference type="PROSITE" id="PS51257">
    <property type="entry name" value="PROKAR_LIPOPROTEIN"/>
    <property type="match status" value="1"/>
</dbReference>
<sequence>MTPRPDPAAALSALVPASCLAAACLAPGRAAAALRAGGGPAARLAALASDTRFGRPIRRAVAMSDAGFGLGIDKVDLSLLAGSPEGAVVLRFVCQEGPGAATVRRQLAAALLHERLRRLVSRADRERARAVLGDALFVAASHGAALARRTVGHDFLSGIDDPLATSDIDEAMSRMDGLGVCAMADIVAGVEPALTPLMTTGNALARPVRPASHPVCAAVARFIERTCPPWPASTS</sequence>
<organism evidence="2 3">
    <name type="scientific">Alsobacter ponti</name>
    <dbReference type="NCBI Taxonomy" id="2962936"/>
    <lineage>
        <taxon>Bacteria</taxon>
        <taxon>Pseudomonadati</taxon>
        <taxon>Pseudomonadota</taxon>
        <taxon>Alphaproteobacteria</taxon>
        <taxon>Hyphomicrobiales</taxon>
        <taxon>Alsobacteraceae</taxon>
        <taxon>Alsobacter</taxon>
    </lineage>
</organism>
<feature type="chain" id="PRO_5046388460" evidence="1">
    <location>
        <begin position="33"/>
        <end position="235"/>
    </location>
</feature>
<accession>A0ABT1LEJ9</accession>
<protein>
    <submittedName>
        <fullName evidence="2">Uncharacterized protein</fullName>
    </submittedName>
</protein>
<feature type="signal peptide" evidence="1">
    <location>
        <begin position="1"/>
        <end position="32"/>
    </location>
</feature>
<evidence type="ECO:0000313" key="2">
    <source>
        <dbReference type="EMBL" id="MCP8939536.1"/>
    </source>
</evidence>
<keyword evidence="1" id="KW-0732">Signal</keyword>
<proteinExistence type="predicted"/>
<comment type="caution">
    <text evidence="2">The sequence shown here is derived from an EMBL/GenBank/DDBJ whole genome shotgun (WGS) entry which is preliminary data.</text>
</comment>
<reference evidence="2 3" key="1">
    <citation type="submission" date="2022-07" db="EMBL/GenBank/DDBJ databases">
        <authorList>
            <person name="Li W.-J."/>
            <person name="Deng Q.-Q."/>
        </authorList>
    </citation>
    <scope>NUCLEOTIDE SEQUENCE [LARGE SCALE GENOMIC DNA]</scope>
    <source>
        <strain evidence="2 3">SYSU M60028</strain>
    </source>
</reference>
<dbReference type="RefSeq" id="WP_254743198.1">
    <property type="nucleotide sequence ID" value="NZ_JANCLU010000012.1"/>
</dbReference>
<dbReference type="Proteomes" id="UP001205890">
    <property type="component" value="Unassembled WGS sequence"/>
</dbReference>
<name>A0ABT1LEJ9_9HYPH</name>
<dbReference type="EMBL" id="JANCLU010000012">
    <property type="protein sequence ID" value="MCP8939536.1"/>
    <property type="molecule type" value="Genomic_DNA"/>
</dbReference>
<evidence type="ECO:0000313" key="3">
    <source>
        <dbReference type="Proteomes" id="UP001205890"/>
    </source>
</evidence>
<evidence type="ECO:0000256" key="1">
    <source>
        <dbReference type="SAM" id="SignalP"/>
    </source>
</evidence>